<evidence type="ECO:0000256" key="4">
    <source>
        <dbReference type="ARBA" id="ARBA00022692"/>
    </source>
</evidence>
<sequence length="613" mass="67736">MIGAERPKPDRKALAIAVLIGLIVLNGVATQYVASRFAHHPALGAPLIGPLYPPWEWLIWQQKFGGQTHSVFRTVSAGMALALSCGLFGLLAASGRNAERHEGIHGTAHWASQAEIEATGLLPKKGRRGEGVYVGGWRDERKRLRYLRHNGPEHVAAIAPTRSGKGVGLVVPTLLSWPHSVVVNDQKAELWNLTAAWRKKEAGNAVMKFDPGASSGSVSFNPLEEIRLGSLHEVGDVQNLVTILVDPEGKGLVDHWAKTSHAFLTGAVLHVLYKKRAEGKVGSLPDVAAALSDPDQRIESLYFEMIANSWGEGEKTHSTIASAARDMLNRPDEERGSVLSTAMSFLSLYRDPLVARNVARSDFKVGDLMNHDRPVTLYLVVRAEDKDRMRPLMRLIINQLVRVLLRPEITFVDGQPQAPHKHRLLLMLDEFPSYGKLEVFQEALAYIAGYGIKAYLIMQDMSQLWGAYGKDESITSNCHVRIAYAPNRVETAEWLSRMVGTATIVKEDITTSGRRFGAVLTQVSKTYHQVSRSLLTADEIMRLKSPLKDSGDLIIEPGDMLIFVAGHAPIFGTQSLYFSDPVFRERAKLPVPATDSLHRRQTPAFQWDPKAAE</sequence>
<dbReference type="PANTHER" id="PTHR37937:SF1">
    <property type="entry name" value="CONJUGATIVE TRANSFER: DNA TRANSPORT"/>
    <property type="match status" value="1"/>
</dbReference>
<gene>
    <name evidence="7" type="ordered locus">Rvan_1082</name>
</gene>
<dbReference type="SUPFAM" id="SSF52540">
    <property type="entry name" value="P-loop containing nucleoside triphosphate hydrolases"/>
    <property type="match status" value="1"/>
</dbReference>
<dbReference type="OrthoDB" id="9759295at2"/>
<evidence type="ECO:0000256" key="6">
    <source>
        <dbReference type="ARBA" id="ARBA00023136"/>
    </source>
</evidence>
<evidence type="ECO:0000256" key="5">
    <source>
        <dbReference type="ARBA" id="ARBA00022989"/>
    </source>
</evidence>
<dbReference type="eggNOG" id="COG3505">
    <property type="taxonomic scope" value="Bacteria"/>
</dbReference>
<dbReference type="AlphaFoldDB" id="E3I3K8"/>
<dbReference type="PANTHER" id="PTHR37937">
    <property type="entry name" value="CONJUGATIVE TRANSFER: DNA TRANSPORT"/>
    <property type="match status" value="1"/>
</dbReference>
<dbReference type="EMBL" id="CP002292">
    <property type="protein sequence ID" value="ADP70355.1"/>
    <property type="molecule type" value="Genomic_DNA"/>
</dbReference>
<organism evidence="7 8">
    <name type="scientific">Rhodomicrobium vannielii (strain ATCC 17100 / DSM 162 / LMG 4299 / NCIMB 10020 / ATH 3.1.1)</name>
    <dbReference type="NCBI Taxonomy" id="648757"/>
    <lineage>
        <taxon>Bacteria</taxon>
        <taxon>Pseudomonadati</taxon>
        <taxon>Pseudomonadota</taxon>
        <taxon>Alphaproteobacteria</taxon>
        <taxon>Hyphomicrobiales</taxon>
        <taxon>Hyphomicrobiaceae</taxon>
        <taxon>Rhodomicrobium</taxon>
    </lineage>
</organism>
<dbReference type="Gene3D" id="3.40.50.300">
    <property type="entry name" value="P-loop containing nucleotide triphosphate hydrolases"/>
    <property type="match status" value="1"/>
</dbReference>
<accession>E3I3K8</accession>
<dbReference type="InterPro" id="IPR051539">
    <property type="entry name" value="T4SS-coupling_protein"/>
</dbReference>
<dbReference type="STRING" id="648757.Rvan_1082"/>
<dbReference type="InterPro" id="IPR027417">
    <property type="entry name" value="P-loop_NTPase"/>
</dbReference>
<keyword evidence="3" id="KW-1003">Cell membrane</keyword>
<dbReference type="HOGENOM" id="CLU_012039_0_0_5"/>
<keyword evidence="8" id="KW-1185">Reference proteome</keyword>
<keyword evidence="6" id="KW-0472">Membrane</keyword>
<comment type="subcellular location">
    <subcellularLocation>
        <location evidence="1">Cell membrane</location>
        <topology evidence="1">Multi-pass membrane protein</topology>
    </subcellularLocation>
</comment>
<comment type="similarity">
    <text evidence="2">Belongs to the VirD4/TraG family.</text>
</comment>
<dbReference type="KEGG" id="rva:Rvan_1082"/>
<evidence type="ECO:0000256" key="3">
    <source>
        <dbReference type="ARBA" id="ARBA00022475"/>
    </source>
</evidence>
<name>E3I3K8_RHOVT</name>
<dbReference type="GO" id="GO:0005886">
    <property type="term" value="C:plasma membrane"/>
    <property type="evidence" value="ECO:0007669"/>
    <property type="project" value="UniProtKB-SubCell"/>
</dbReference>
<evidence type="ECO:0000313" key="8">
    <source>
        <dbReference type="Proteomes" id="UP000001399"/>
    </source>
</evidence>
<dbReference type="NCBIfam" id="NF010453">
    <property type="entry name" value="PRK13880.1"/>
    <property type="match status" value="1"/>
</dbReference>
<evidence type="ECO:0000313" key="7">
    <source>
        <dbReference type="EMBL" id="ADP70355.1"/>
    </source>
</evidence>
<evidence type="ECO:0000256" key="1">
    <source>
        <dbReference type="ARBA" id="ARBA00004651"/>
    </source>
</evidence>
<proteinExistence type="inferred from homology"/>
<dbReference type="Proteomes" id="UP000001399">
    <property type="component" value="Chromosome"/>
</dbReference>
<protein>
    <submittedName>
        <fullName evidence="7">TRAG family protein</fullName>
    </submittedName>
</protein>
<dbReference type="InterPro" id="IPR003688">
    <property type="entry name" value="TraG/VirD4"/>
</dbReference>
<reference evidence="8" key="1">
    <citation type="journal article" date="2011" name="J. Bacteriol.">
        <title>Genome sequences of eight morphologically diverse alphaproteobacteria.</title>
        <authorList>
            <consortium name="US DOE Joint Genome Institute"/>
            <person name="Brown P.J."/>
            <person name="Kysela D.T."/>
            <person name="Buechlein A."/>
            <person name="Hemmerich C."/>
            <person name="Brun Y.V."/>
        </authorList>
    </citation>
    <scope>NUCLEOTIDE SEQUENCE [LARGE SCALE GENOMIC DNA]</scope>
    <source>
        <strain evidence="8">ATCC 17100 / ATH 3.1.1 / DSM 162 / LMG 4299</strain>
    </source>
</reference>
<keyword evidence="5" id="KW-1133">Transmembrane helix</keyword>
<dbReference type="Pfam" id="PF02534">
    <property type="entry name" value="T4SS-DNA_transf"/>
    <property type="match status" value="1"/>
</dbReference>
<dbReference type="CDD" id="cd01127">
    <property type="entry name" value="TrwB_TraG_TraD_VirD4"/>
    <property type="match status" value="2"/>
</dbReference>
<evidence type="ECO:0000256" key="2">
    <source>
        <dbReference type="ARBA" id="ARBA00008806"/>
    </source>
</evidence>
<keyword evidence="4" id="KW-0812">Transmembrane</keyword>